<feature type="region of interest" description="Disordered" evidence="6">
    <location>
        <begin position="1"/>
        <end position="93"/>
    </location>
</feature>
<evidence type="ECO:0000256" key="4">
    <source>
        <dbReference type="PROSITE-ProRule" id="PRU00176"/>
    </source>
</evidence>
<dbReference type="GO" id="GO:0006397">
    <property type="term" value="P:mRNA processing"/>
    <property type="evidence" value="ECO:0007669"/>
    <property type="project" value="InterPro"/>
</dbReference>
<dbReference type="Pfam" id="PF15519">
    <property type="entry name" value="RBM39linker"/>
    <property type="match status" value="1"/>
</dbReference>
<dbReference type="FunFam" id="3.30.70.330:FF:000172">
    <property type="entry name" value="RNA splicing factor Pad-1"/>
    <property type="match status" value="1"/>
</dbReference>
<dbReference type="CDD" id="cd12283">
    <property type="entry name" value="RRM1_RBM39_like"/>
    <property type="match status" value="1"/>
</dbReference>
<feature type="compositionally biased region" description="Polar residues" evidence="6">
    <location>
        <begin position="605"/>
        <end position="616"/>
    </location>
</feature>
<dbReference type="SUPFAM" id="SSF54928">
    <property type="entry name" value="RNA-binding domain, RBD"/>
    <property type="match status" value="3"/>
</dbReference>
<dbReference type="InterPro" id="IPR029123">
    <property type="entry name" value="RBM39_linker"/>
</dbReference>
<feature type="region of interest" description="Disordered" evidence="6">
    <location>
        <begin position="579"/>
        <end position="616"/>
    </location>
</feature>
<dbReference type="OrthoDB" id="5411533at2759"/>
<evidence type="ECO:0000313" key="8">
    <source>
        <dbReference type="EMBL" id="KAF9870494.1"/>
    </source>
</evidence>
<feature type="region of interest" description="Disordered" evidence="6">
    <location>
        <begin position="915"/>
        <end position="941"/>
    </location>
</feature>
<feature type="region of interest" description="Disordered" evidence="6">
    <location>
        <begin position="1101"/>
        <end position="1183"/>
    </location>
</feature>
<dbReference type="InterPro" id="IPR000504">
    <property type="entry name" value="RRM_dom"/>
</dbReference>
<accession>A0A9P6LD17</accession>
<feature type="domain" description="RRM" evidence="7">
    <location>
        <begin position="142"/>
        <end position="223"/>
    </location>
</feature>
<feature type="domain" description="RRM" evidence="7">
    <location>
        <begin position="435"/>
        <end position="519"/>
    </location>
</feature>
<feature type="compositionally biased region" description="Polar residues" evidence="6">
    <location>
        <begin position="922"/>
        <end position="938"/>
    </location>
</feature>
<evidence type="ECO:0000256" key="2">
    <source>
        <dbReference type="ARBA" id="ARBA00022737"/>
    </source>
</evidence>
<dbReference type="InterPro" id="IPR006509">
    <property type="entry name" value="RBM39_SF"/>
</dbReference>
<dbReference type="GO" id="GO:0005634">
    <property type="term" value="C:nucleus"/>
    <property type="evidence" value="ECO:0007669"/>
    <property type="project" value="InterPro"/>
</dbReference>
<feature type="region of interest" description="Disordered" evidence="6">
    <location>
        <begin position="1001"/>
        <end position="1086"/>
    </location>
</feature>
<dbReference type="AlphaFoldDB" id="A0A9P6LD17"/>
<evidence type="ECO:0000256" key="3">
    <source>
        <dbReference type="ARBA" id="ARBA00022884"/>
    </source>
</evidence>
<feature type="compositionally biased region" description="Basic and acidic residues" evidence="6">
    <location>
        <begin position="518"/>
        <end position="538"/>
    </location>
</feature>
<feature type="region of interest" description="Disordered" evidence="6">
    <location>
        <begin position="1197"/>
        <end position="1232"/>
    </location>
</feature>
<reference evidence="8" key="1">
    <citation type="submission" date="2020-03" db="EMBL/GenBank/DDBJ databases">
        <authorList>
            <person name="He L."/>
        </authorList>
    </citation>
    <scope>NUCLEOTIDE SEQUENCE</scope>
    <source>
        <strain evidence="8">CkLH20</strain>
    </source>
</reference>
<dbReference type="EMBL" id="JAATWM020000053">
    <property type="protein sequence ID" value="KAF9870494.1"/>
    <property type="molecule type" value="Genomic_DNA"/>
</dbReference>
<evidence type="ECO:0000259" key="7">
    <source>
        <dbReference type="PROSITE" id="PS50102"/>
    </source>
</evidence>
<dbReference type="FunFam" id="3.30.70.330:FF:000354">
    <property type="entry name" value="RNA splicing factor Pad-1"/>
    <property type="match status" value="1"/>
</dbReference>
<protein>
    <submittedName>
        <fullName evidence="8">CC1-like family splicing factor</fullName>
    </submittedName>
</protein>
<dbReference type="InterPro" id="IPR012677">
    <property type="entry name" value="Nucleotide-bd_a/b_plait_sf"/>
</dbReference>
<proteinExistence type="predicted"/>
<dbReference type="CDD" id="cd12284">
    <property type="entry name" value="RRM2_RBM23_RBM39"/>
    <property type="match status" value="1"/>
</dbReference>
<feature type="compositionally biased region" description="Polar residues" evidence="6">
    <location>
        <begin position="1001"/>
        <end position="1014"/>
    </location>
</feature>
<keyword evidence="9" id="KW-1185">Reference proteome</keyword>
<feature type="compositionally biased region" description="Basic and acidic residues" evidence="6">
    <location>
        <begin position="18"/>
        <end position="79"/>
    </location>
</feature>
<feature type="region of interest" description="Disordered" evidence="6">
    <location>
        <begin position="513"/>
        <end position="566"/>
    </location>
</feature>
<feature type="region of interest" description="Disordered" evidence="6">
    <location>
        <begin position="336"/>
        <end position="380"/>
    </location>
</feature>
<keyword evidence="3 4" id="KW-0694">RNA-binding</keyword>
<feature type="compositionally biased region" description="Polar residues" evidence="6">
    <location>
        <begin position="540"/>
        <end position="555"/>
    </location>
</feature>
<dbReference type="RefSeq" id="XP_038739955.1">
    <property type="nucleotide sequence ID" value="XM_038894698.1"/>
</dbReference>
<evidence type="ECO:0000256" key="1">
    <source>
        <dbReference type="ARBA" id="ARBA00022553"/>
    </source>
</evidence>
<dbReference type="Proteomes" id="UP000781932">
    <property type="component" value="Unassembled WGS sequence"/>
</dbReference>
<dbReference type="GeneID" id="62167772"/>
<sequence>MSGLDVEALLDATAKSSTESKPKANDAEDRPNGDRPERKERDRGRDGSRDRDYDRRRRDRDRRDRSSTRSRRGTPDDYKASTPRSDAGSHKKEMVITTEAEEDTRAPALAHPIAIARRATTVTSATAAIVLIATLGTIAGQRTTSVLRIPSQLAARLRTRDLKAFFEKVGPVNEAQIVKDRISQRSKGVGYVEFKNEESVTQALQLTGQKLLGIPIIVQLTEAEKNRQVRNSETATGAHPNSIPFHRLYVGNIHFNVTEQDLQAVFEPFGELEFVQLQKDDNGRSRGYGFVQYREASQAREALEKMNGFDLAGRPIRVGLGNDKFTPESTANMLQRFPGQNPAYQGSAFSGAGGRGPQTSAFDRAGGRDSEKSGGASALDDTDVAGVNFNNYSRDALMRKLARTDDASNGVDERQVLKPKTEVKPLPVNVSMASRCVVLHNMFDPEEEEGDDWVKELEDDVRQEAEEKYGRVVHIAVDPNSKGDIYLKFDKVQGGENAIRGLNGRYFGGRMIDASSSGEDRGGVRLSDHSPPSKDRRNPATPSSSASTVRESSPSDVFGPDLPHGVSQHYLQDYQQNYRLPLPPKFQPDYTFGNQGTSARPGPNPQNLTSFSASKASVRSEGAIFATPTGRPTDPPAAGYRSGPVSATCLSGFGPVPASTKTPANTPAASGSDFCRGQLGVSSTSESRIVPTAEQSQPVFAEMAAAHCQLEGPLSGPLRENRRSELARNHPAWIPARQVQAGIMTTQQAIRRTPGIPSNIANDLCDGLQKYAQDVNNMLRQAINEVAEYRLDIEYNKKVLCSNKLEASILAEERDQLKRDYAELQGKFDEVENRLAGYHGEIEQHKNKLLEFKARLDHQRDGEDSTQEIMKELLETVNEFATRRSQWMHSEPEGDSPNKVITSLNAASIAALEEQENHAPHASQTQLVPTRSSMQSGPQEAMPSMNNALQAFNFQQAAEQPKMSAPSYGTTQNGPPSSYPGMFNNGRRPVDNRTMSSAGWTRASSVAPGQQNMPPSRPYSRSGDTRQSFGFKQPNAFEGASNYGNQYASQARPGTAMGHRGFNPQSSFRPNAPEFHPGHSGGIDSSFDNSAVSYDYTYGPGSNTGSRRDFNAASGPFNSPTPRSASRAGFGDYEGPSSGFTRASPLIPQTPGFGPSQNFYNGASDHHSMPPQRNNGGGCSGQGYHSANYSQGFASGPFGQVGSGPRSIGKTANVGAVGFPSGRGFGQDNGDNERFARAFEGVWGLARS</sequence>
<evidence type="ECO:0000256" key="5">
    <source>
        <dbReference type="SAM" id="Coils"/>
    </source>
</evidence>
<dbReference type="InterPro" id="IPR035979">
    <property type="entry name" value="RBD_domain_sf"/>
</dbReference>
<dbReference type="CDD" id="cd12285">
    <property type="entry name" value="RRM3_RBM39_like"/>
    <property type="match status" value="1"/>
</dbReference>
<comment type="caution">
    <text evidence="8">The sequence shown here is derived from an EMBL/GenBank/DDBJ whole genome shotgun (WGS) entry which is preliminary data.</text>
</comment>
<keyword evidence="1" id="KW-0597">Phosphoprotein</keyword>
<keyword evidence="5" id="KW-0175">Coiled coil</keyword>
<feature type="compositionally biased region" description="Polar residues" evidence="6">
    <location>
        <begin position="967"/>
        <end position="976"/>
    </location>
</feature>
<dbReference type="Pfam" id="PF00076">
    <property type="entry name" value="RRM_1"/>
    <property type="match status" value="2"/>
</dbReference>
<gene>
    <name evidence="8" type="ORF">CkaCkLH20_11984</name>
</gene>
<keyword evidence="2" id="KW-0677">Repeat</keyword>
<name>A0A9P6LD17_9PEZI</name>
<dbReference type="PROSITE" id="PS50102">
    <property type="entry name" value="RRM"/>
    <property type="match status" value="3"/>
</dbReference>
<organism evidence="8 9">
    <name type="scientific">Colletotrichum karsti</name>
    <dbReference type="NCBI Taxonomy" id="1095194"/>
    <lineage>
        <taxon>Eukaryota</taxon>
        <taxon>Fungi</taxon>
        <taxon>Dikarya</taxon>
        <taxon>Ascomycota</taxon>
        <taxon>Pezizomycotina</taxon>
        <taxon>Sordariomycetes</taxon>
        <taxon>Hypocreomycetidae</taxon>
        <taxon>Glomerellales</taxon>
        <taxon>Glomerellaceae</taxon>
        <taxon>Colletotrichum</taxon>
        <taxon>Colletotrichum boninense species complex</taxon>
    </lineage>
</organism>
<reference evidence="8" key="2">
    <citation type="submission" date="2020-11" db="EMBL/GenBank/DDBJ databases">
        <title>Whole genome sequencing of Colletotrichum sp.</title>
        <authorList>
            <person name="Li H."/>
        </authorList>
    </citation>
    <scope>NUCLEOTIDE SEQUENCE</scope>
    <source>
        <strain evidence="8">CkLH20</strain>
    </source>
</reference>
<feature type="coiled-coil region" evidence="5">
    <location>
        <begin position="772"/>
        <end position="848"/>
    </location>
</feature>
<dbReference type="SMART" id="SM00360">
    <property type="entry name" value="RRM"/>
    <property type="match status" value="3"/>
</dbReference>
<dbReference type="NCBIfam" id="TIGR01622">
    <property type="entry name" value="SF-CC1"/>
    <property type="match status" value="1"/>
</dbReference>
<evidence type="ECO:0000313" key="9">
    <source>
        <dbReference type="Proteomes" id="UP000781932"/>
    </source>
</evidence>
<feature type="region of interest" description="Disordered" evidence="6">
    <location>
        <begin position="958"/>
        <end position="985"/>
    </location>
</feature>
<dbReference type="PANTHER" id="PTHR48036">
    <property type="entry name" value="SPLICING FACTOR (PAD-1), PUTATIVE (AFU_ORTHOLOGUE AFUA_1G15810)-RELATED"/>
    <property type="match status" value="1"/>
</dbReference>
<evidence type="ECO:0000256" key="6">
    <source>
        <dbReference type="SAM" id="MobiDB-lite"/>
    </source>
</evidence>
<feature type="domain" description="RRM" evidence="7">
    <location>
        <begin position="246"/>
        <end position="323"/>
    </location>
</feature>
<dbReference type="Gene3D" id="3.30.70.330">
    <property type="match status" value="3"/>
</dbReference>
<dbReference type="GO" id="GO:0003723">
    <property type="term" value="F:RNA binding"/>
    <property type="evidence" value="ECO:0007669"/>
    <property type="project" value="UniProtKB-UniRule"/>
</dbReference>